<dbReference type="EMBL" id="JPGG01000016">
    <property type="protein sequence ID" value="KGC14350.1"/>
    <property type="molecule type" value="Genomic_DNA"/>
</dbReference>
<evidence type="ECO:0000313" key="2">
    <source>
        <dbReference type="EMBL" id="KGC14350.1"/>
    </source>
</evidence>
<reference evidence="2 4" key="1">
    <citation type="submission" date="2014-04" db="EMBL/GenBank/DDBJ databases">
        <authorList>
            <person name="Bishop-Lilly K.A."/>
            <person name="Broomall S.M."/>
            <person name="Chain P.S."/>
            <person name="Chertkov O."/>
            <person name="Coyne S.R."/>
            <person name="Daligault H.E."/>
            <person name="Davenport K.W."/>
            <person name="Erkkila T."/>
            <person name="Frey K.G."/>
            <person name="Gibbons H.S."/>
            <person name="Gu W."/>
            <person name="Jaissle J."/>
            <person name="Johnson S.L."/>
            <person name="Koroleva G.I."/>
            <person name="Ladner J.T."/>
            <person name="Lo C.-C."/>
            <person name="Minogue T.D."/>
            <person name="Munk C."/>
            <person name="Palacios G.F."/>
            <person name="Redden C.L."/>
            <person name="Rosenzweig C.N."/>
            <person name="Scholz M.B."/>
            <person name="Teshima H."/>
            <person name="Xu Y."/>
        </authorList>
    </citation>
    <scope>NUCLEOTIDE SEQUENCE [LARGE SCALE GENOMIC DNA]</scope>
    <source>
        <strain evidence="4">gladioli</strain>
        <strain evidence="2">Gladioli</strain>
    </source>
</reference>
<feature type="chain" id="PRO_5043285171" evidence="1">
    <location>
        <begin position="24"/>
        <end position="198"/>
    </location>
</feature>
<organism evidence="2 4">
    <name type="scientific">Burkholderia gladioli</name>
    <name type="common">Pseudomonas marginata</name>
    <name type="synonym">Phytomonas marginata</name>
    <dbReference type="NCBI Taxonomy" id="28095"/>
    <lineage>
        <taxon>Bacteria</taxon>
        <taxon>Pseudomonadati</taxon>
        <taxon>Pseudomonadota</taxon>
        <taxon>Betaproteobacteria</taxon>
        <taxon>Burkholderiales</taxon>
        <taxon>Burkholderiaceae</taxon>
        <taxon>Burkholderia</taxon>
    </lineage>
</organism>
<proteinExistence type="predicted"/>
<feature type="signal peptide" evidence="1">
    <location>
        <begin position="1"/>
        <end position="23"/>
    </location>
</feature>
<reference evidence="3" key="2">
    <citation type="submission" date="2022-09" db="EMBL/GenBank/DDBJ databases">
        <title>Genomic of Burkholderia gladioli.</title>
        <authorList>
            <person name="Wu H."/>
        </authorList>
    </citation>
    <scope>NUCLEOTIDE SEQUENCE</scope>
    <source>
        <strain evidence="3">ZN-S4</strain>
    </source>
</reference>
<name>A0AAP8S6H4_BURGA</name>
<evidence type="ECO:0000313" key="3">
    <source>
        <dbReference type="EMBL" id="UWX72778.1"/>
    </source>
</evidence>
<evidence type="ECO:0000256" key="1">
    <source>
        <dbReference type="SAM" id="SignalP"/>
    </source>
</evidence>
<dbReference type="KEGG" id="bgo:BM43_4729"/>
<dbReference type="Proteomes" id="UP000029590">
    <property type="component" value="Unassembled WGS sequence"/>
</dbReference>
<gene>
    <name evidence="2" type="ORF">DM48_3045</name>
    <name evidence="3" type="ORF">NYZ96_30655</name>
</gene>
<dbReference type="Proteomes" id="UP001059745">
    <property type="component" value="Chromosome 2"/>
</dbReference>
<accession>A0AAP8S6H4</accession>
<sequence length="198" mass="20418">MTFLLPKPGIALALIVFEAACLAAEPGFARSSESHAAATHARCELRLSRPHLDYPRRAAGELVPIAPGIVTFGTQAGSLSAVCAQPARLALRLHGQAGPAGLAGFGKDGALRVRLGDLSLDGKPAWLESDAAPGTIANEVAWLPGQTLTVRMPDGVIPGRSLSGRLSIEAVMPLAGTVAIDEILSHAQLVIELLGDSP</sequence>
<dbReference type="AlphaFoldDB" id="A0AAP8S6H4"/>
<dbReference type="RefSeq" id="WP_036056730.1">
    <property type="nucleotide sequence ID" value="NZ_CADEPX010000002.1"/>
</dbReference>
<protein>
    <submittedName>
        <fullName evidence="2">Uncharacterized protein</fullName>
    </submittedName>
</protein>
<evidence type="ECO:0000313" key="4">
    <source>
        <dbReference type="Proteomes" id="UP000029590"/>
    </source>
</evidence>
<keyword evidence="1" id="KW-0732">Signal</keyword>
<dbReference type="EMBL" id="CP104215">
    <property type="protein sequence ID" value="UWX72778.1"/>
    <property type="molecule type" value="Genomic_DNA"/>
</dbReference>